<accession>A0A3A3G2T0</accession>
<dbReference type="RefSeq" id="WP_119784579.1">
    <property type="nucleotide sequence ID" value="NZ_QYUQ01000002.1"/>
</dbReference>
<keyword evidence="5" id="KW-1185">Reference proteome</keyword>
<evidence type="ECO:0000256" key="1">
    <source>
        <dbReference type="PROSITE-ProRule" id="PRU00169"/>
    </source>
</evidence>
<protein>
    <submittedName>
        <fullName evidence="4">Response regulator</fullName>
    </submittedName>
</protein>
<dbReference type="Gene3D" id="1.25.40.10">
    <property type="entry name" value="Tetratricopeptide repeat domain"/>
    <property type="match status" value="2"/>
</dbReference>
<keyword evidence="1" id="KW-0597">Phosphoprotein</keyword>
<evidence type="ECO:0000256" key="2">
    <source>
        <dbReference type="SAM" id="MobiDB-lite"/>
    </source>
</evidence>
<dbReference type="InterPro" id="IPR019734">
    <property type="entry name" value="TPR_rpt"/>
</dbReference>
<dbReference type="EMBL" id="QYUQ01000002">
    <property type="protein sequence ID" value="RJG01129.1"/>
    <property type="molecule type" value="Genomic_DNA"/>
</dbReference>
<dbReference type="Proteomes" id="UP000266327">
    <property type="component" value="Unassembled WGS sequence"/>
</dbReference>
<feature type="region of interest" description="Disordered" evidence="2">
    <location>
        <begin position="351"/>
        <end position="372"/>
    </location>
</feature>
<dbReference type="InterPro" id="IPR011006">
    <property type="entry name" value="CheY-like_superfamily"/>
</dbReference>
<dbReference type="PROSITE" id="PS50110">
    <property type="entry name" value="RESPONSE_REGULATORY"/>
    <property type="match status" value="1"/>
</dbReference>
<evidence type="ECO:0000313" key="4">
    <source>
        <dbReference type="EMBL" id="RJG01129.1"/>
    </source>
</evidence>
<sequence length="440" mass="48213">MNHPAHPDWSRKTYLVIDDFSIVHRMLRDMLRKLGAVAIDTVKNGADAIALLREKPYDVVLCDYNFSEGPNGQQILEEARHRELLGLTCIWLMVSSEKAVETVMGAAEMAPDGYILKPLTDSLLLARLNRAWDRKQAFTAIDRAYAARDYRRAAALCDQGLASTPVHAMDLLRMKAGLLLKAGLHQAARQAYEQALAQREQVWAKAGLARLDCLEGRHADAKQRLLKIVREHPSFLDAYDQLAQTLQSLGETAAALAVLEHAARLSPYAVMRQKNLGDLALQLGKLDVAEQAYQTSIAVGEYSILNSPHAYLGLARLYENSGRADAAVALLATARQRFPDAQVDLPAQIGKSQAHAPAVQEKTPPTPATDPKVQALHQRAQALLRYMETNGYNPVSAEEVRAVLARAEKLAPRHGHSEELLAALQTLGAGSNGGRIAARN</sequence>
<dbReference type="SUPFAM" id="SSF48452">
    <property type="entry name" value="TPR-like"/>
    <property type="match status" value="1"/>
</dbReference>
<dbReference type="PANTHER" id="PTHR43228:SF1">
    <property type="entry name" value="TWO-COMPONENT RESPONSE REGULATOR ARR22"/>
    <property type="match status" value="1"/>
</dbReference>
<dbReference type="AlphaFoldDB" id="A0A3A3G2T0"/>
<dbReference type="SMART" id="SM00028">
    <property type="entry name" value="TPR"/>
    <property type="match status" value="4"/>
</dbReference>
<dbReference type="Pfam" id="PF13432">
    <property type="entry name" value="TPR_16"/>
    <property type="match status" value="2"/>
</dbReference>
<dbReference type="InterPro" id="IPR052048">
    <property type="entry name" value="ST_Response_Regulator"/>
</dbReference>
<dbReference type="Pfam" id="PF13181">
    <property type="entry name" value="TPR_8"/>
    <property type="match status" value="1"/>
</dbReference>
<proteinExistence type="predicted"/>
<dbReference type="Gene3D" id="3.40.50.2300">
    <property type="match status" value="1"/>
</dbReference>
<dbReference type="GO" id="GO:0000160">
    <property type="term" value="P:phosphorelay signal transduction system"/>
    <property type="evidence" value="ECO:0007669"/>
    <property type="project" value="InterPro"/>
</dbReference>
<reference evidence="5" key="1">
    <citation type="submission" date="2018-09" db="EMBL/GenBank/DDBJ databases">
        <authorList>
            <person name="Zhu H."/>
        </authorList>
    </citation>
    <scope>NUCLEOTIDE SEQUENCE [LARGE SCALE GENOMIC DNA]</scope>
    <source>
        <strain evidence="5">K1S02-23</strain>
    </source>
</reference>
<dbReference type="OrthoDB" id="7298659at2"/>
<organism evidence="4 5">
    <name type="scientific">Noviherbaspirillum sedimenti</name>
    <dbReference type="NCBI Taxonomy" id="2320865"/>
    <lineage>
        <taxon>Bacteria</taxon>
        <taxon>Pseudomonadati</taxon>
        <taxon>Pseudomonadota</taxon>
        <taxon>Betaproteobacteria</taxon>
        <taxon>Burkholderiales</taxon>
        <taxon>Oxalobacteraceae</taxon>
        <taxon>Noviherbaspirillum</taxon>
    </lineage>
</organism>
<feature type="modified residue" description="4-aspartylphosphate" evidence="1">
    <location>
        <position position="63"/>
    </location>
</feature>
<dbReference type="InterPro" id="IPR001789">
    <property type="entry name" value="Sig_transdc_resp-reg_receiver"/>
</dbReference>
<evidence type="ECO:0000259" key="3">
    <source>
        <dbReference type="PROSITE" id="PS50110"/>
    </source>
</evidence>
<gene>
    <name evidence="4" type="ORF">D3878_05650</name>
</gene>
<dbReference type="Pfam" id="PF00072">
    <property type="entry name" value="Response_reg"/>
    <property type="match status" value="1"/>
</dbReference>
<dbReference type="PANTHER" id="PTHR43228">
    <property type="entry name" value="TWO-COMPONENT RESPONSE REGULATOR"/>
    <property type="match status" value="1"/>
</dbReference>
<feature type="domain" description="Response regulatory" evidence="3">
    <location>
        <begin position="13"/>
        <end position="132"/>
    </location>
</feature>
<dbReference type="SMART" id="SM00448">
    <property type="entry name" value="REC"/>
    <property type="match status" value="1"/>
</dbReference>
<dbReference type="InterPro" id="IPR011990">
    <property type="entry name" value="TPR-like_helical_dom_sf"/>
</dbReference>
<comment type="caution">
    <text evidence="4">The sequence shown here is derived from an EMBL/GenBank/DDBJ whole genome shotgun (WGS) entry which is preliminary data.</text>
</comment>
<dbReference type="SUPFAM" id="SSF52172">
    <property type="entry name" value="CheY-like"/>
    <property type="match status" value="1"/>
</dbReference>
<evidence type="ECO:0000313" key="5">
    <source>
        <dbReference type="Proteomes" id="UP000266327"/>
    </source>
</evidence>
<name>A0A3A3G2T0_9BURK</name>